<gene>
    <name evidence="3" type="ORF">Rhow_008525</name>
</gene>
<organism evidence="3 4">
    <name type="scientific">Rhodococcus wratislaviensis</name>
    <name type="common">Tsukamurella wratislaviensis</name>
    <dbReference type="NCBI Taxonomy" id="44752"/>
    <lineage>
        <taxon>Bacteria</taxon>
        <taxon>Bacillati</taxon>
        <taxon>Actinomycetota</taxon>
        <taxon>Actinomycetes</taxon>
        <taxon>Mycobacteriales</taxon>
        <taxon>Nocardiaceae</taxon>
        <taxon>Rhodococcus</taxon>
    </lineage>
</organism>
<name>A0A402CKW2_RHOWR</name>
<dbReference type="SUPFAM" id="SSF53474">
    <property type="entry name" value="alpha/beta-Hydrolases"/>
    <property type="match status" value="1"/>
</dbReference>
<evidence type="ECO:0000256" key="1">
    <source>
        <dbReference type="ARBA" id="ARBA00022801"/>
    </source>
</evidence>
<dbReference type="AlphaFoldDB" id="A0A402CKW2"/>
<evidence type="ECO:0000313" key="4">
    <source>
        <dbReference type="Proteomes" id="UP000287519"/>
    </source>
</evidence>
<dbReference type="Proteomes" id="UP000287519">
    <property type="component" value="Unassembled WGS sequence"/>
</dbReference>
<dbReference type="Gene3D" id="3.40.50.1820">
    <property type="entry name" value="alpha/beta hydrolase"/>
    <property type="match status" value="1"/>
</dbReference>
<dbReference type="InterPro" id="IPR029058">
    <property type="entry name" value="AB_hydrolase_fold"/>
</dbReference>
<dbReference type="InterPro" id="IPR013094">
    <property type="entry name" value="AB_hydrolase_3"/>
</dbReference>
<keyword evidence="1" id="KW-0378">Hydrolase</keyword>
<protein>
    <submittedName>
        <fullName evidence="3">Putative esterase</fullName>
    </submittedName>
</protein>
<accession>A0A402CKW2</accession>
<dbReference type="PANTHER" id="PTHR48081:SF9">
    <property type="entry name" value="CARBOXYLESTERASE"/>
    <property type="match status" value="1"/>
</dbReference>
<evidence type="ECO:0000313" key="3">
    <source>
        <dbReference type="EMBL" id="GCE44227.1"/>
    </source>
</evidence>
<dbReference type="InterPro" id="IPR050300">
    <property type="entry name" value="GDXG_lipolytic_enzyme"/>
</dbReference>
<keyword evidence="4" id="KW-1185">Reference proteome</keyword>
<dbReference type="Pfam" id="PF07859">
    <property type="entry name" value="Abhydrolase_3"/>
    <property type="match status" value="1"/>
</dbReference>
<sequence>MRQCDPSTYRTFQSPEFFEPDWRSFYVESYKRTVDFSTTTRSEMGIQYGEDAFHTLDIFAPEDASDAPVLIFFHGGGFKEGHPSHYGYLGEEFVKRGAVFISAGYRFEPEHGYPDYVDDGAQVLKWAVDNVGRYGGSPDRIFASGHSAGANIVALLGFRTDWNEKYSLPADVVKGLALASGGYDFSIVDPAYPDQDVRPVQASIVHRIDTIPTSVLVGYGYPEAQRVGQSPDFFRNQGQALVDALAGHDFAPEVVEIPDTDHLRTGIALGDSASPFFTAVSRMIFT</sequence>
<dbReference type="EMBL" id="BHYM01000089">
    <property type="protein sequence ID" value="GCE44227.1"/>
    <property type="molecule type" value="Genomic_DNA"/>
</dbReference>
<proteinExistence type="predicted"/>
<evidence type="ECO:0000259" key="2">
    <source>
        <dbReference type="Pfam" id="PF07859"/>
    </source>
</evidence>
<comment type="caution">
    <text evidence="3">The sequence shown here is derived from an EMBL/GenBank/DDBJ whole genome shotgun (WGS) entry which is preliminary data.</text>
</comment>
<dbReference type="PANTHER" id="PTHR48081">
    <property type="entry name" value="AB HYDROLASE SUPERFAMILY PROTEIN C4A8.06C"/>
    <property type="match status" value="1"/>
</dbReference>
<reference evidence="3 4" key="1">
    <citation type="submission" date="2018-11" db="EMBL/GenBank/DDBJ databases">
        <title>Microbial catabolism of amino acid.</title>
        <authorList>
            <person name="Hibi M."/>
            <person name="Ogawa J."/>
        </authorList>
    </citation>
    <scope>NUCLEOTIDE SEQUENCE [LARGE SCALE GENOMIC DNA]</scope>
    <source>
        <strain evidence="3 4">C31-06</strain>
    </source>
</reference>
<dbReference type="GO" id="GO:0016787">
    <property type="term" value="F:hydrolase activity"/>
    <property type="evidence" value="ECO:0007669"/>
    <property type="project" value="UniProtKB-KW"/>
</dbReference>
<feature type="domain" description="Alpha/beta hydrolase fold-3" evidence="2">
    <location>
        <begin position="70"/>
        <end position="259"/>
    </location>
</feature>